<protein>
    <submittedName>
        <fullName evidence="2">Uncharacterized protein</fullName>
    </submittedName>
</protein>
<dbReference type="InterPro" id="IPR058392">
    <property type="entry name" value="DUF8079"/>
</dbReference>
<reference evidence="2" key="1">
    <citation type="journal article" date="2020" name="Fungal Divers.">
        <title>Resolving the Mortierellaceae phylogeny through synthesis of multi-gene phylogenetics and phylogenomics.</title>
        <authorList>
            <person name="Vandepol N."/>
            <person name="Liber J."/>
            <person name="Desiro A."/>
            <person name="Na H."/>
            <person name="Kennedy M."/>
            <person name="Barry K."/>
            <person name="Grigoriev I.V."/>
            <person name="Miller A.N."/>
            <person name="O'Donnell K."/>
            <person name="Stajich J.E."/>
            <person name="Bonito G."/>
        </authorList>
    </citation>
    <scope>NUCLEOTIDE SEQUENCE</scope>
    <source>
        <strain evidence="2">NVP1</strain>
    </source>
</reference>
<feature type="non-terminal residue" evidence="2">
    <location>
        <position position="1"/>
    </location>
</feature>
<dbReference type="InterPro" id="IPR016024">
    <property type="entry name" value="ARM-type_fold"/>
</dbReference>
<dbReference type="AlphaFoldDB" id="A0A9P5VNY9"/>
<organism evidence="2 3">
    <name type="scientific">Podila minutissima</name>
    <dbReference type="NCBI Taxonomy" id="64525"/>
    <lineage>
        <taxon>Eukaryota</taxon>
        <taxon>Fungi</taxon>
        <taxon>Fungi incertae sedis</taxon>
        <taxon>Mucoromycota</taxon>
        <taxon>Mortierellomycotina</taxon>
        <taxon>Mortierellomycetes</taxon>
        <taxon>Mortierellales</taxon>
        <taxon>Mortierellaceae</taxon>
        <taxon>Podila</taxon>
    </lineage>
</organism>
<dbReference type="InterPro" id="IPR011989">
    <property type="entry name" value="ARM-like"/>
</dbReference>
<dbReference type="EMBL" id="JAAAUY010000137">
    <property type="protein sequence ID" value="KAF9334645.1"/>
    <property type="molecule type" value="Genomic_DNA"/>
</dbReference>
<dbReference type="Proteomes" id="UP000696485">
    <property type="component" value="Unassembled WGS sequence"/>
</dbReference>
<comment type="caution">
    <text evidence="2">The sequence shown here is derived from an EMBL/GenBank/DDBJ whole genome shotgun (WGS) entry which is preliminary data.</text>
</comment>
<sequence length="532" mass="59022">MPLLAELLAHAEEDNTTIEKALYIILAILTIEQSHQASHDPETWTYLKEMAIDILQSAISDGVQGKRKLFPKFLAALVGIIINEKDSKRSTRLRAKTTRCISSLLSQSPKNKRYMRSEMGIVQKLANQLLEEQDIPLQLNLLGILVRISPQRLQDLNQFAKQLFSGTLVPPFLRIAPERFVADAREFIFAVQATKSDALFGWTLRSDSVRMASLSKVEPHVCYIDFNLLNMQVTPLEKGDDETLTIPYGDMMHWMFNINDHFVLVTNEIKAIDIKVNSKREATRIQRTMEAAQVHQHEKSSVPLSAVFSATVNASPGSSSSFKPINRIQKASSVIDQSNFPLHASEQRQHEKSSVPLSAAFSTIVNATPSLEPNSFIQNALSVIDQNNSPLRASGTNCQMNTKPAPQPTQTPANDGNKENVPPEANQALLSQGSRGRNSNSTVTQWLDLVESCYTLEPEPEPKDDMEALVRSASRLLNSVPENCRGIETLNNDERLHHSRAPAHAQSTPATPLPGALLLDSGLRQQFLASLN</sequence>
<dbReference type="Gene3D" id="1.25.10.10">
    <property type="entry name" value="Leucine-rich Repeat Variant"/>
    <property type="match status" value="1"/>
</dbReference>
<keyword evidence="3" id="KW-1185">Reference proteome</keyword>
<proteinExistence type="predicted"/>
<dbReference type="SUPFAM" id="SSF48371">
    <property type="entry name" value="ARM repeat"/>
    <property type="match status" value="1"/>
</dbReference>
<evidence type="ECO:0000256" key="1">
    <source>
        <dbReference type="SAM" id="MobiDB-lite"/>
    </source>
</evidence>
<feature type="compositionally biased region" description="Polar residues" evidence="1">
    <location>
        <begin position="392"/>
        <end position="402"/>
    </location>
</feature>
<accession>A0A9P5VNY9</accession>
<evidence type="ECO:0000313" key="2">
    <source>
        <dbReference type="EMBL" id="KAF9334645.1"/>
    </source>
</evidence>
<dbReference type="Pfam" id="PF26290">
    <property type="entry name" value="DUF8079"/>
    <property type="match status" value="1"/>
</dbReference>
<feature type="region of interest" description="Disordered" evidence="1">
    <location>
        <begin position="392"/>
        <end position="424"/>
    </location>
</feature>
<gene>
    <name evidence="2" type="ORF">BG006_001775</name>
</gene>
<evidence type="ECO:0000313" key="3">
    <source>
        <dbReference type="Proteomes" id="UP000696485"/>
    </source>
</evidence>
<name>A0A9P5VNY9_9FUNG</name>